<dbReference type="GO" id="GO:0017109">
    <property type="term" value="C:glutamate-cysteine ligase complex"/>
    <property type="evidence" value="ECO:0007669"/>
    <property type="project" value="TreeGrafter"/>
</dbReference>
<evidence type="ECO:0000256" key="3">
    <source>
        <dbReference type="ARBA" id="ARBA00022684"/>
    </source>
</evidence>
<organism evidence="7 8">
    <name type="scientific">Tropilaelaps mercedesae</name>
    <dbReference type="NCBI Taxonomy" id="418985"/>
    <lineage>
        <taxon>Eukaryota</taxon>
        <taxon>Metazoa</taxon>
        <taxon>Ecdysozoa</taxon>
        <taxon>Arthropoda</taxon>
        <taxon>Chelicerata</taxon>
        <taxon>Arachnida</taxon>
        <taxon>Acari</taxon>
        <taxon>Parasitiformes</taxon>
        <taxon>Mesostigmata</taxon>
        <taxon>Gamasina</taxon>
        <taxon>Dermanyssoidea</taxon>
        <taxon>Laelapidae</taxon>
        <taxon>Tropilaelaps</taxon>
    </lineage>
</organism>
<protein>
    <recommendedName>
        <fullName evidence="1 6">Glutamate--cysteine ligase</fullName>
        <ecNumber evidence="1 6">6.3.2.2</ecNumber>
    </recommendedName>
    <alternativeName>
        <fullName evidence="6">Gamma-ECS</fullName>
    </alternativeName>
    <alternativeName>
        <fullName evidence="6">Gamma-glutamylcysteine synthetase</fullName>
    </alternativeName>
</protein>
<gene>
    <name evidence="7" type="ORF">BIW11_04236</name>
</gene>
<evidence type="ECO:0000256" key="1">
    <source>
        <dbReference type="ARBA" id="ARBA00012220"/>
    </source>
</evidence>
<dbReference type="InterPro" id="IPR004308">
    <property type="entry name" value="GCS"/>
</dbReference>
<evidence type="ECO:0000313" key="7">
    <source>
        <dbReference type="EMBL" id="OQR70034.1"/>
    </source>
</evidence>
<evidence type="ECO:0000313" key="8">
    <source>
        <dbReference type="Proteomes" id="UP000192247"/>
    </source>
</evidence>
<comment type="similarity">
    <text evidence="6">Belongs to the glutamate--cysteine ligase type 3 family.</text>
</comment>
<comment type="catalytic activity">
    <reaction evidence="6">
        <text>L-cysteine + L-glutamate + ATP = gamma-L-glutamyl-L-cysteine + ADP + phosphate + H(+)</text>
        <dbReference type="Rhea" id="RHEA:13285"/>
        <dbReference type="ChEBI" id="CHEBI:15378"/>
        <dbReference type="ChEBI" id="CHEBI:29985"/>
        <dbReference type="ChEBI" id="CHEBI:30616"/>
        <dbReference type="ChEBI" id="CHEBI:35235"/>
        <dbReference type="ChEBI" id="CHEBI:43474"/>
        <dbReference type="ChEBI" id="CHEBI:58173"/>
        <dbReference type="ChEBI" id="CHEBI:456216"/>
        <dbReference type="EC" id="6.3.2.2"/>
    </reaction>
</comment>
<dbReference type="Gene3D" id="3.30.590.50">
    <property type="match status" value="1"/>
</dbReference>
<dbReference type="GO" id="GO:0005524">
    <property type="term" value="F:ATP binding"/>
    <property type="evidence" value="ECO:0007669"/>
    <property type="project" value="UniProtKB-UniRule"/>
</dbReference>
<sequence length="85" mass="9920">MGLLTEGTPLAWSDVQKYCEHVRQHAIIQFINLFNKLKDRQNDCLKFGDEIEYVLIKFDHVNKTARYLSARDHSGSLQFCRSCSQ</sequence>
<dbReference type="OrthoDB" id="7939818at2759"/>
<keyword evidence="3 6" id="KW-0317">Glutathione biosynthesis</keyword>
<evidence type="ECO:0000256" key="2">
    <source>
        <dbReference type="ARBA" id="ARBA00022598"/>
    </source>
</evidence>
<dbReference type="EC" id="6.3.2.2" evidence="1 6"/>
<accession>A0A1V9X920</accession>
<dbReference type="PANTHER" id="PTHR11164:SF0">
    <property type="entry name" value="GLUTAMATE--CYSTEINE LIGASE CATALYTIC SUBUNIT"/>
    <property type="match status" value="1"/>
</dbReference>
<dbReference type="UniPathway" id="UPA00142">
    <property type="reaction ID" value="UER00209"/>
</dbReference>
<reference evidence="7 8" key="1">
    <citation type="journal article" date="2017" name="Gigascience">
        <title>Draft genome of the honey bee ectoparasitic mite, Tropilaelaps mercedesae, is shaped by the parasitic life history.</title>
        <authorList>
            <person name="Dong X."/>
            <person name="Armstrong S.D."/>
            <person name="Xia D."/>
            <person name="Makepeace B.L."/>
            <person name="Darby A.C."/>
            <person name="Kadowaki T."/>
        </authorList>
    </citation>
    <scope>NUCLEOTIDE SEQUENCE [LARGE SCALE GENOMIC DNA]</scope>
    <source>
        <strain evidence="7">Wuxi-XJTLU</strain>
    </source>
</reference>
<evidence type="ECO:0000256" key="6">
    <source>
        <dbReference type="RuleBase" id="RU367135"/>
    </source>
</evidence>
<keyword evidence="8" id="KW-1185">Reference proteome</keyword>
<evidence type="ECO:0000256" key="4">
    <source>
        <dbReference type="ARBA" id="ARBA00022741"/>
    </source>
</evidence>
<dbReference type="GO" id="GO:0006750">
    <property type="term" value="P:glutathione biosynthetic process"/>
    <property type="evidence" value="ECO:0007669"/>
    <property type="project" value="UniProtKB-UniRule"/>
</dbReference>
<proteinExistence type="inferred from homology"/>
<dbReference type="PANTHER" id="PTHR11164">
    <property type="entry name" value="GLUTAMATE CYSTEINE LIGASE"/>
    <property type="match status" value="1"/>
</dbReference>
<name>A0A1V9X920_9ACAR</name>
<keyword evidence="5 6" id="KW-0067">ATP-binding</keyword>
<comment type="caution">
    <text evidence="7">The sequence shown here is derived from an EMBL/GenBank/DDBJ whole genome shotgun (WGS) entry which is preliminary data.</text>
</comment>
<keyword evidence="2 6" id="KW-0436">Ligase</keyword>
<dbReference type="InParanoid" id="A0A1V9X920"/>
<comment type="pathway">
    <text evidence="6">Sulfur metabolism; glutathione biosynthesis; glutathione from L-cysteine and L-glutamate: step 1/2.</text>
</comment>
<dbReference type="EMBL" id="MNPL01018683">
    <property type="protein sequence ID" value="OQR70034.1"/>
    <property type="molecule type" value="Genomic_DNA"/>
</dbReference>
<dbReference type="GO" id="GO:0004357">
    <property type="term" value="F:glutamate-cysteine ligase activity"/>
    <property type="evidence" value="ECO:0007669"/>
    <property type="project" value="UniProtKB-UniRule"/>
</dbReference>
<keyword evidence="4 6" id="KW-0547">Nucleotide-binding</keyword>
<dbReference type="Proteomes" id="UP000192247">
    <property type="component" value="Unassembled WGS sequence"/>
</dbReference>
<dbReference type="STRING" id="418985.A0A1V9X920"/>
<evidence type="ECO:0000256" key="5">
    <source>
        <dbReference type="ARBA" id="ARBA00022840"/>
    </source>
</evidence>
<dbReference type="AlphaFoldDB" id="A0A1V9X920"/>